<evidence type="ECO:0008006" key="9">
    <source>
        <dbReference type="Google" id="ProtNLM"/>
    </source>
</evidence>
<evidence type="ECO:0000256" key="3">
    <source>
        <dbReference type="ARBA" id="ARBA00022679"/>
    </source>
</evidence>
<dbReference type="SFLD" id="SFLDS00005">
    <property type="entry name" value="Isoprenoid_Synthase_Type_I"/>
    <property type="match status" value="1"/>
</dbReference>
<keyword evidence="3 6" id="KW-0808">Transferase</keyword>
<dbReference type="CDD" id="cd00867">
    <property type="entry name" value="Trans_IPPS"/>
    <property type="match status" value="1"/>
</dbReference>
<reference evidence="7 8" key="1">
    <citation type="submission" date="2019-03" db="EMBL/GenBank/DDBJ databases">
        <title>This is whole genome sequence of Paenibacillus sp MS74 strain.</title>
        <authorList>
            <person name="Trinh H.N."/>
        </authorList>
    </citation>
    <scope>NUCLEOTIDE SEQUENCE [LARGE SCALE GENOMIC DNA]</scope>
    <source>
        <strain evidence="7 8">MS74</strain>
    </source>
</reference>
<keyword evidence="5" id="KW-0460">Magnesium</keyword>
<dbReference type="GO" id="GO:0008299">
    <property type="term" value="P:isoprenoid biosynthetic process"/>
    <property type="evidence" value="ECO:0007669"/>
    <property type="project" value="InterPro"/>
</dbReference>
<gene>
    <name evidence="7" type="ORF">E1757_18105</name>
</gene>
<dbReference type="EMBL" id="SMRT01000008">
    <property type="protein sequence ID" value="TDF96296.1"/>
    <property type="molecule type" value="Genomic_DNA"/>
</dbReference>
<evidence type="ECO:0000256" key="2">
    <source>
        <dbReference type="ARBA" id="ARBA00006706"/>
    </source>
</evidence>
<dbReference type="PANTHER" id="PTHR12001">
    <property type="entry name" value="GERANYLGERANYL PYROPHOSPHATE SYNTHASE"/>
    <property type="match status" value="1"/>
</dbReference>
<accession>A0A4R5KLC3</accession>
<keyword evidence="4" id="KW-0479">Metal-binding</keyword>
<evidence type="ECO:0000256" key="6">
    <source>
        <dbReference type="RuleBase" id="RU004466"/>
    </source>
</evidence>
<dbReference type="Proteomes" id="UP000295636">
    <property type="component" value="Unassembled WGS sequence"/>
</dbReference>
<dbReference type="GO" id="GO:0004659">
    <property type="term" value="F:prenyltransferase activity"/>
    <property type="evidence" value="ECO:0007669"/>
    <property type="project" value="InterPro"/>
</dbReference>
<dbReference type="InterPro" id="IPR033965">
    <property type="entry name" value="ComQ"/>
</dbReference>
<dbReference type="Pfam" id="PF00348">
    <property type="entry name" value="polyprenyl_synt"/>
    <property type="match status" value="1"/>
</dbReference>
<dbReference type="AlphaFoldDB" id="A0A4R5KLC3"/>
<name>A0A4R5KLC3_9BACL</name>
<evidence type="ECO:0000313" key="8">
    <source>
        <dbReference type="Proteomes" id="UP000295636"/>
    </source>
</evidence>
<sequence>MKNWGQSQKRRHWRSLSNTSIIHKLRRVWQLNQEIKHHMYRIVDDHIDVEDLNTQLKTFIADKEQENASWSKITVCTHYMLGGNSPHLHRMAAVTELVILALDIMDDLQDQDHDSKPWRQCPQAVALNAILALLMGVVGELGQLQVKDRALVEVSQIISRSVNGQQKDVTNSISSADDYVLMTQEKSGSLFRFACFMGYSNLACAAETVEQLHDLADCIGLIHQIQNDMRDLAQFHVKSDLFTKKRTLPILYLLSNDDAAFSKIKDYYEGKIQADELLREKEDIVRMIHESGCLEYARIVQSVCIQKAEEIYEQLQASSPWKEQFKEMTYASFLD</sequence>
<evidence type="ECO:0000256" key="1">
    <source>
        <dbReference type="ARBA" id="ARBA00001946"/>
    </source>
</evidence>
<dbReference type="SUPFAM" id="SSF48576">
    <property type="entry name" value="Terpenoid synthases"/>
    <property type="match status" value="1"/>
</dbReference>
<comment type="similarity">
    <text evidence="2 6">Belongs to the FPP/GGPP synthase family.</text>
</comment>
<dbReference type="InterPro" id="IPR008949">
    <property type="entry name" value="Isoprenoid_synthase_dom_sf"/>
</dbReference>
<proteinExistence type="inferred from homology"/>
<dbReference type="OrthoDB" id="1792811at2"/>
<protein>
    <recommendedName>
        <fullName evidence="9">Polyprenyl synthetase family protein</fullName>
    </recommendedName>
</protein>
<dbReference type="Gene3D" id="1.10.600.10">
    <property type="entry name" value="Farnesyl Diphosphate Synthase"/>
    <property type="match status" value="1"/>
</dbReference>
<dbReference type="GO" id="GO:0046872">
    <property type="term" value="F:metal ion binding"/>
    <property type="evidence" value="ECO:0007669"/>
    <property type="project" value="UniProtKB-KW"/>
</dbReference>
<comment type="cofactor">
    <cofactor evidence="1">
        <name>Mg(2+)</name>
        <dbReference type="ChEBI" id="CHEBI:18420"/>
    </cofactor>
</comment>
<evidence type="ECO:0000313" key="7">
    <source>
        <dbReference type="EMBL" id="TDF96296.1"/>
    </source>
</evidence>
<dbReference type="PANTHER" id="PTHR12001:SF85">
    <property type="entry name" value="SHORT CHAIN ISOPRENYL DIPHOSPHATE SYNTHASE"/>
    <property type="match status" value="1"/>
</dbReference>
<keyword evidence="8" id="KW-1185">Reference proteome</keyword>
<evidence type="ECO:0000256" key="5">
    <source>
        <dbReference type="ARBA" id="ARBA00022842"/>
    </source>
</evidence>
<comment type="caution">
    <text evidence="7">The sequence shown here is derived from an EMBL/GenBank/DDBJ whole genome shotgun (WGS) entry which is preliminary data.</text>
</comment>
<dbReference type="SFLD" id="SFLDG01211">
    <property type="entry name" value="Competence_Regulatory_Protein"/>
    <property type="match status" value="1"/>
</dbReference>
<evidence type="ECO:0000256" key="4">
    <source>
        <dbReference type="ARBA" id="ARBA00022723"/>
    </source>
</evidence>
<organism evidence="7 8">
    <name type="scientific">Paenibacillus piri</name>
    <dbReference type="NCBI Taxonomy" id="2547395"/>
    <lineage>
        <taxon>Bacteria</taxon>
        <taxon>Bacillati</taxon>
        <taxon>Bacillota</taxon>
        <taxon>Bacilli</taxon>
        <taxon>Bacillales</taxon>
        <taxon>Paenibacillaceae</taxon>
        <taxon>Paenibacillus</taxon>
    </lineage>
</organism>
<dbReference type="InterPro" id="IPR000092">
    <property type="entry name" value="Polyprenyl_synt"/>
</dbReference>